<evidence type="ECO:0000313" key="3">
    <source>
        <dbReference type="Proteomes" id="UP000054007"/>
    </source>
</evidence>
<proteinExistence type="predicted"/>
<sequence>MTNLSAGVKRAHEDRDSNSGRKRQRDDSRDWKDTHLKNGPPRNKPGLGYDHRDRDRDRERDSRDRGRERHHRSRDRPRSRDRRETGKDGLKRQHEKLHQSHEDVEEGE</sequence>
<organism evidence="2 3">
    <name type="scientific">Cylindrobasidium torrendii FP15055 ss-10</name>
    <dbReference type="NCBI Taxonomy" id="1314674"/>
    <lineage>
        <taxon>Eukaryota</taxon>
        <taxon>Fungi</taxon>
        <taxon>Dikarya</taxon>
        <taxon>Basidiomycota</taxon>
        <taxon>Agaricomycotina</taxon>
        <taxon>Agaricomycetes</taxon>
        <taxon>Agaricomycetidae</taxon>
        <taxon>Agaricales</taxon>
        <taxon>Marasmiineae</taxon>
        <taxon>Physalacriaceae</taxon>
        <taxon>Cylindrobasidium</taxon>
    </lineage>
</organism>
<dbReference type="EMBL" id="KN880436">
    <property type="protein sequence ID" value="KIY73330.1"/>
    <property type="molecule type" value="Genomic_DNA"/>
</dbReference>
<name>A0A0D7BSV4_9AGAR</name>
<feature type="compositionally biased region" description="Basic and acidic residues" evidence="1">
    <location>
        <begin position="76"/>
        <end position="102"/>
    </location>
</feature>
<reference evidence="2 3" key="1">
    <citation type="journal article" date="2015" name="Fungal Genet. Biol.">
        <title>Evolution of novel wood decay mechanisms in Agaricales revealed by the genome sequences of Fistulina hepatica and Cylindrobasidium torrendii.</title>
        <authorList>
            <person name="Floudas D."/>
            <person name="Held B.W."/>
            <person name="Riley R."/>
            <person name="Nagy L.G."/>
            <person name="Koehler G."/>
            <person name="Ransdell A.S."/>
            <person name="Younus H."/>
            <person name="Chow J."/>
            <person name="Chiniquy J."/>
            <person name="Lipzen A."/>
            <person name="Tritt A."/>
            <person name="Sun H."/>
            <person name="Haridas S."/>
            <person name="LaButti K."/>
            <person name="Ohm R.A."/>
            <person name="Kues U."/>
            <person name="Blanchette R.A."/>
            <person name="Grigoriev I.V."/>
            <person name="Minto R.E."/>
            <person name="Hibbett D.S."/>
        </authorList>
    </citation>
    <scope>NUCLEOTIDE SEQUENCE [LARGE SCALE GENOMIC DNA]</scope>
    <source>
        <strain evidence="2 3">FP15055 ss-10</strain>
    </source>
</reference>
<evidence type="ECO:0000313" key="2">
    <source>
        <dbReference type="EMBL" id="KIY73330.1"/>
    </source>
</evidence>
<dbReference type="AlphaFoldDB" id="A0A0D7BSV4"/>
<feature type="compositionally biased region" description="Basic and acidic residues" evidence="1">
    <location>
        <begin position="49"/>
        <end position="67"/>
    </location>
</feature>
<dbReference type="Proteomes" id="UP000054007">
    <property type="component" value="Unassembled WGS sequence"/>
</dbReference>
<evidence type="ECO:0000256" key="1">
    <source>
        <dbReference type="SAM" id="MobiDB-lite"/>
    </source>
</evidence>
<keyword evidence="3" id="KW-1185">Reference proteome</keyword>
<feature type="region of interest" description="Disordered" evidence="1">
    <location>
        <begin position="1"/>
        <end position="108"/>
    </location>
</feature>
<protein>
    <submittedName>
        <fullName evidence="2">Uncharacterized protein</fullName>
    </submittedName>
</protein>
<gene>
    <name evidence="2" type="ORF">CYLTODRAFT_238785</name>
</gene>
<accession>A0A0D7BSV4</accession>
<feature type="compositionally biased region" description="Basic and acidic residues" evidence="1">
    <location>
        <begin position="10"/>
        <end position="36"/>
    </location>
</feature>